<dbReference type="InterPro" id="IPR035906">
    <property type="entry name" value="MetI-like_sf"/>
</dbReference>
<feature type="domain" description="ABC transmembrane type-1" evidence="8">
    <location>
        <begin position="84"/>
        <end position="295"/>
    </location>
</feature>
<dbReference type="EMBL" id="FQVU01000002">
    <property type="protein sequence ID" value="SHG16451.1"/>
    <property type="molecule type" value="Genomic_DNA"/>
</dbReference>
<sequence>MTAQLTTRRRAPRRNAGRNPVGYLFVAPYALFLLALFAYPVGLAVYMAFHRYKFTAPGVDVPHPFVGLQNFRDALGDDAVQQAFVNIAIFLVINVPLTVVLSLVLATALNAKLRGRTFLRVAYYAPYLTASVAIAGIWLFLFNSSGLVNNVLGSAAPRPSWLVNGTWAMPSVAGFVTWKQLGFYVLLYLAALQNVPKELYEAASMDGASAVKQFLVVTVPGVRHTTGLVTLLAIVTGANLFTEPYLLTGGGGPDGASASPVLLMYQLGIEQNRPDVAAAIGVVLVLGVLAIAGVQRLLDRG</sequence>
<evidence type="ECO:0000256" key="2">
    <source>
        <dbReference type="ARBA" id="ARBA00022448"/>
    </source>
</evidence>
<keyword evidence="4 7" id="KW-0812">Transmembrane</keyword>
<proteinExistence type="inferred from homology"/>
<keyword evidence="3" id="KW-1003">Cell membrane</keyword>
<evidence type="ECO:0000256" key="5">
    <source>
        <dbReference type="ARBA" id="ARBA00022989"/>
    </source>
</evidence>
<dbReference type="InterPro" id="IPR000515">
    <property type="entry name" value="MetI-like"/>
</dbReference>
<dbReference type="Pfam" id="PF00528">
    <property type="entry name" value="BPD_transp_1"/>
    <property type="match status" value="1"/>
</dbReference>
<evidence type="ECO:0000256" key="4">
    <source>
        <dbReference type="ARBA" id="ARBA00022692"/>
    </source>
</evidence>
<evidence type="ECO:0000259" key="8">
    <source>
        <dbReference type="PROSITE" id="PS50928"/>
    </source>
</evidence>
<dbReference type="PANTHER" id="PTHR30193">
    <property type="entry name" value="ABC TRANSPORTER PERMEASE PROTEIN"/>
    <property type="match status" value="1"/>
</dbReference>
<dbReference type="PANTHER" id="PTHR30193:SF41">
    <property type="entry name" value="DIACETYLCHITOBIOSE UPTAKE SYSTEM PERMEASE PROTEIN NGCF"/>
    <property type="match status" value="1"/>
</dbReference>
<organism evidence="9 10">
    <name type="scientific">Jatrophihabitans endophyticus</name>
    <dbReference type="NCBI Taxonomy" id="1206085"/>
    <lineage>
        <taxon>Bacteria</taxon>
        <taxon>Bacillati</taxon>
        <taxon>Actinomycetota</taxon>
        <taxon>Actinomycetes</taxon>
        <taxon>Jatrophihabitantales</taxon>
        <taxon>Jatrophihabitantaceae</taxon>
        <taxon>Jatrophihabitans</taxon>
    </lineage>
</organism>
<feature type="transmembrane region" description="Helical" evidence="7">
    <location>
        <begin position="21"/>
        <end position="49"/>
    </location>
</feature>
<dbReference type="PROSITE" id="PS50928">
    <property type="entry name" value="ABC_TM1"/>
    <property type="match status" value="1"/>
</dbReference>
<keyword evidence="5 7" id="KW-1133">Transmembrane helix</keyword>
<keyword evidence="10" id="KW-1185">Reference proteome</keyword>
<accession>A0A1M5HKM4</accession>
<evidence type="ECO:0000256" key="7">
    <source>
        <dbReference type="RuleBase" id="RU363032"/>
    </source>
</evidence>
<comment type="subcellular location">
    <subcellularLocation>
        <location evidence="1 7">Cell membrane</location>
        <topology evidence="1 7">Multi-pass membrane protein</topology>
    </subcellularLocation>
</comment>
<keyword evidence="6 7" id="KW-0472">Membrane</keyword>
<feature type="transmembrane region" description="Helical" evidence="7">
    <location>
        <begin position="83"/>
        <end position="109"/>
    </location>
</feature>
<dbReference type="STRING" id="1206085.SAMN05443575_1550"/>
<dbReference type="AlphaFoldDB" id="A0A1M5HKM4"/>
<dbReference type="Proteomes" id="UP000186132">
    <property type="component" value="Unassembled WGS sequence"/>
</dbReference>
<evidence type="ECO:0000313" key="10">
    <source>
        <dbReference type="Proteomes" id="UP000186132"/>
    </source>
</evidence>
<feature type="transmembrane region" description="Helical" evidence="7">
    <location>
        <begin position="167"/>
        <end position="190"/>
    </location>
</feature>
<evidence type="ECO:0000256" key="3">
    <source>
        <dbReference type="ARBA" id="ARBA00022475"/>
    </source>
</evidence>
<evidence type="ECO:0000313" key="9">
    <source>
        <dbReference type="EMBL" id="SHG16451.1"/>
    </source>
</evidence>
<evidence type="ECO:0000256" key="6">
    <source>
        <dbReference type="ARBA" id="ARBA00023136"/>
    </source>
</evidence>
<evidence type="ECO:0000256" key="1">
    <source>
        <dbReference type="ARBA" id="ARBA00004651"/>
    </source>
</evidence>
<dbReference type="GO" id="GO:0055085">
    <property type="term" value="P:transmembrane transport"/>
    <property type="evidence" value="ECO:0007669"/>
    <property type="project" value="InterPro"/>
</dbReference>
<gene>
    <name evidence="9" type="ORF">SAMN05443575_1550</name>
</gene>
<name>A0A1M5HKM4_9ACTN</name>
<protein>
    <submittedName>
        <fullName evidence="9">Carbohydrate ABC transporter membrane protein 1, CUT1 family</fullName>
    </submittedName>
</protein>
<feature type="transmembrane region" description="Helical" evidence="7">
    <location>
        <begin position="121"/>
        <end position="141"/>
    </location>
</feature>
<dbReference type="Gene3D" id="1.10.3720.10">
    <property type="entry name" value="MetI-like"/>
    <property type="match status" value="1"/>
</dbReference>
<keyword evidence="2 7" id="KW-0813">Transport</keyword>
<dbReference type="GO" id="GO:0005886">
    <property type="term" value="C:plasma membrane"/>
    <property type="evidence" value="ECO:0007669"/>
    <property type="project" value="UniProtKB-SubCell"/>
</dbReference>
<feature type="transmembrane region" description="Helical" evidence="7">
    <location>
        <begin position="276"/>
        <end position="298"/>
    </location>
</feature>
<dbReference type="InterPro" id="IPR051393">
    <property type="entry name" value="ABC_transporter_permease"/>
</dbReference>
<dbReference type="CDD" id="cd06261">
    <property type="entry name" value="TM_PBP2"/>
    <property type="match status" value="1"/>
</dbReference>
<dbReference type="SUPFAM" id="SSF161098">
    <property type="entry name" value="MetI-like"/>
    <property type="match status" value="1"/>
</dbReference>
<dbReference type="RefSeq" id="WP_073388249.1">
    <property type="nucleotide sequence ID" value="NZ_FQVU01000002.1"/>
</dbReference>
<comment type="similarity">
    <text evidence="7">Belongs to the binding-protein-dependent transport system permease family.</text>
</comment>
<reference evidence="9 10" key="1">
    <citation type="submission" date="2016-11" db="EMBL/GenBank/DDBJ databases">
        <authorList>
            <person name="Jaros S."/>
            <person name="Januszkiewicz K."/>
            <person name="Wedrychowicz H."/>
        </authorList>
    </citation>
    <scope>NUCLEOTIDE SEQUENCE [LARGE SCALE GENOMIC DNA]</scope>
    <source>
        <strain evidence="9 10">DSM 45627</strain>
    </source>
</reference>